<dbReference type="OrthoDB" id="9757939at2"/>
<dbReference type="PROSITE" id="PS50231">
    <property type="entry name" value="RICIN_B_LECTIN"/>
    <property type="match status" value="2"/>
</dbReference>
<dbReference type="InterPro" id="IPR012878">
    <property type="entry name" value="Beta-AFase-like_GH127_cat"/>
</dbReference>
<dbReference type="InterPro" id="IPR035992">
    <property type="entry name" value="Ricin_B-like_lectins"/>
</dbReference>
<dbReference type="SMART" id="SM00458">
    <property type="entry name" value="RICIN"/>
    <property type="match status" value="2"/>
</dbReference>
<dbReference type="Gene3D" id="2.80.10.50">
    <property type="match status" value="3"/>
</dbReference>
<dbReference type="InterPro" id="IPR049046">
    <property type="entry name" value="Beta-AFase-like_GH127_middle"/>
</dbReference>
<evidence type="ECO:0000313" key="3">
    <source>
        <dbReference type="Proteomes" id="UP000239494"/>
    </source>
</evidence>
<feature type="domain" description="Ricin B lectin" evidence="1">
    <location>
        <begin position="801"/>
        <end position="938"/>
    </location>
</feature>
<name>A0A2T0SQW9_9PSEU</name>
<dbReference type="SUPFAM" id="SSF48208">
    <property type="entry name" value="Six-hairpin glycosidases"/>
    <property type="match status" value="1"/>
</dbReference>
<dbReference type="InterPro" id="IPR008928">
    <property type="entry name" value="6-hairpin_glycosidase_sf"/>
</dbReference>
<sequence>MSIPRRTFIKGGLLTASGALIAERTAPTALAATARYPVNRAPLAPSAYLRLPPGAVEPRGWIATQLDRQLAGLNGRYQEVSHFLRFGETGWTRSDLDGWEEVPYWLRGYGDLGYVTRDARVLADTERWINAVIATQASDGYFGPSRLRTALQGHADLWPHMPMLHALRSWAEFREDTRVDTLLTRYFRFMAAQPDGVFSDGWGATRWGDTLDVVFWLYNRTGDPALVDLARRIHQRSANWVDRIASLHNVNFAQGFREPAQFWLLSGDAAHRASSYHTYDTIMGSYGQFPGGGFAGDEEARPGYGDPRQGFETCGVVEFMASHELLTRTTGDPVWADRTEELAFNMLPASLDPQGKVTHYVTSANGVQLDNGGKKRRQFRNDFAMGAFVPGVDNYRCCPHNYGQGWPYFVEEMWLATPDGGLAAALHGPSKVTAKVGDGTAVTVVSETGYPFADTITFTVTTPKALAFPFAVRIPGWCPNPSLTVNGAAVAVAGGPRFAVVDRTWANGDKVVLRLPMAPRTRVWTRNHNAVSVDLGALTFSLRVDERWNRYGGTADWPEYEVKPGSAWNVGLTPNQQFTVSAGGNVADPFTLANAPLRITAKVRDIPDWEVDSENVVGTLSDGPVSTTGAERTAELVPMGAARLRVTAFPQTGGTRTWGTPGVLVRVQNKNSAKVLGVDGASTADSARIVQFADNAAADHLWRIVDLGNGRVKVRNERSGKVLGVDTMSTANSAQVVQFADNGTADHRWTLVDNGDGWFRLRNVNSGKVLGVDAMSTADGARVVQYDDNGSADHLWRIIPDGTVRIRNLNSTRVLGVDQMSTADSARVVQFDDNGSADHDWQFVPDANGYFRIRNAHSGKVLGVDQMSTANSARVVQFADNGTADHLWRLRADTDDLWRVQNANSGKVLGVDGMSYDNSAQVVQFDDSGTADHLWRLS</sequence>
<dbReference type="RefSeq" id="WP_106193398.1">
    <property type="nucleotide sequence ID" value="NZ_PVTF01000013.1"/>
</dbReference>
<dbReference type="CDD" id="cd00161">
    <property type="entry name" value="beta-trefoil_Ricin-like"/>
    <property type="match status" value="3"/>
</dbReference>
<comment type="caution">
    <text evidence="2">The sequence shown here is derived from an EMBL/GenBank/DDBJ whole genome shotgun (WGS) entry which is preliminary data.</text>
</comment>
<evidence type="ECO:0000313" key="2">
    <source>
        <dbReference type="EMBL" id="PRY35811.1"/>
    </source>
</evidence>
<dbReference type="SUPFAM" id="SSF50370">
    <property type="entry name" value="Ricin B-like lectins"/>
    <property type="match status" value="2"/>
</dbReference>
<dbReference type="PANTHER" id="PTHR31151">
    <property type="entry name" value="PROLINE-TRNA LIGASE (DUF1680)"/>
    <property type="match status" value="1"/>
</dbReference>
<accession>A0A2T0SQW9</accession>
<dbReference type="Proteomes" id="UP000239494">
    <property type="component" value="Unassembled WGS sequence"/>
</dbReference>
<evidence type="ECO:0000259" key="1">
    <source>
        <dbReference type="SMART" id="SM00458"/>
    </source>
</evidence>
<dbReference type="PROSITE" id="PS51318">
    <property type="entry name" value="TAT"/>
    <property type="match status" value="1"/>
</dbReference>
<proteinExistence type="predicted"/>
<protein>
    <submittedName>
        <fullName evidence="2">DUF1680 family protein</fullName>
    </submittedName>
</protein>
<dbReference type="InterPro" id="IPR000772">
    <property type="entry name" value="Ricin_B_lectin"/>
</dbReference>
<feature type="domain" description="Ricin B lectin" evidence="1">
    <location>
        <begin position="662"/>
        <end position="799"/>
    </location>
</feature>
<dbReference type="EMBL" id="PVTF01000013">
    <property type="protein sequence ID" value="PRY35811.1"/>
    <property type="molecule type" value="Genomic_DNA"/>
</dbReference>
<keyword evidence="3" id="KW-1185">Reference proteome</keyword>
<dbReference type="AlphaFoldDB" id="A0A2T0SQW9"/>
<dbReference type="PANTHER" id="PTHR31151:SF0">
    <property type="entry name" value="PROLINE-TRNA LIGASE (DUF1680)"/>
    <property type="match status" value="1"/>
</dbReference>
<dbReference type="Pfam" id="PF20736">
    <property type="entry name" value="Glyco_hydro127M"/>
    <property type="match status" value="1"/>
</dbReference>
<dbReference type="Pfam" id="PF14200">
    <property type="entry name" value="RicinB_lectin_2"/>
    <property type="match status" value="3"/>
</dbReference>
<reference evidence="2 3" key="1">
    <citation type="submission" date="2018-03" db="EMBL/GenBank/DDBJ databases">
        <title>Genomic Encyclopedia of Archaeal and Bacterial Type Strains, Phase II (KMG-II): from individual species to whole genera.</title>
        <authorList>
            <person name="Goeker M."/>
        </authorList>
    </citation>
    <scope>NUCLEOTIDE SEQUENCE [LARGE SCALE GENOMIC DNA]</scope>
    <source>
        <strain evidence="2 3">DSM 44720</strain>
    </source>
</reference>
<dbReference type="InterPro" id="IPR006311">
    <property type="entry name" value="TAT_signal"/>
</dbReference>
<organism evidence="2 3">
    <name type="scientific">Umezawaea tangerina</name>
    <dbReference type="NCBI Taxonomy" id="84725"/>
    <lineage>
        <taxon>Bacteria</taxon>
        <taxon>Bacillati</taxon>
        <taxon>Actinomycetota</taxon>
        <taxon>Actinomycetes</taxon>
        <taxon>Pseudonocardiales</taxon>
        <taxon>Pseudonocardiaceae</taxon>
        <taxon>Umezawaea</taxon>
    </lineage>
</organism>
<gene>
    <name evidence="2" type="ORF">CLV43_113238</name>
</gene>
<dbReference type="Pfam" id="PF07944">
    <property type="entry name" value="Beta-AFase-like_GH127_cat"/>
    <property type="match status" value="1"/>
</dbReference>
<dbReference type="GO" id="GO:0005975">
    <property type="term" value="P:carbohydrate metabolic process"/>
    <property type="evidence" value="ECO:0007669"/>
    <property type="project" value="InterPro"/>
</dbReference>